<dbReference type="Proteomes" id="UP001519460">
    <property type="component" value="Unassembled WGS sequence"/>
</dbReference>
<sequence length="169" mass="18219">NCGSFNPRSLKGVEPSAVQWQRGLLGSGSGLLLGKKRRVEWGKSSALVSSQAVLAANSHPDPNQLVNARAAQHGWPKDWAKHYSTALQQDYHHHVANNDLPDDSDDICEALRASIDVNNPYNNYNAVAAAATAAMLDYCSNLGGDPSQSMYGHHHHLAHPHQNPANSAV</sequence>
<evidence type="ECO:0000313" key="3">
    <source>
        <dbReference type="Proteomes" id="UP001519460"/>
    </source>
</evidence>
<keyword evidence="3" id="KW-1185">Reference proteome</keyword>
<gene>
    <name evidence="2" type="ORF">BaRGS_00020030</name>
</gene>
<evidence type="ECO:0000256" key="1">
    <source>
        <dbReference type="SAM" id="MobiDB-lite"/>
    </source>
</evidence>
<protein>
    <submittedName>
        <fullName evidence="2">Uncharacterized protein</fullName>
    </submittedName>
</protein>
<reference evidence="2 3" key="1">
    <citation type="journal article" date="2023" name="Sci. Data">
        <title>Genome assembly of the Korean intertidal mud-creeper Batillaria attramentaria.</title>
        <authorList>
            <person name="Patra A.K."/>
            <person name="Ho P.T."/>
            <person name="Jun S."/>
            <person name="Lee S.J."/>
            <person name="Kim Y."/>
            <person name="Won Y.J."/>
        </authorList>
    </citation>
    <scope>NUCLEOTIDE SEQUENCE [LARGE SCALE GENOMIC DNA]</scope>
    <source>
        <strain evidence="2">Wonlab-2016</strain>
    </source>
</reference>
<accession>A0ABD0KNU4</accession>
<evidence type="ECO:0000313" key="2">
    <source>
        <dbReference type="EMBL" id="KAK7488733.1"/>
    </source>
</evidence>
<name>A0ABD0KNU4_9CAEN</name>
<comment type="caution">
    <text evidence="2">The sequence shown here is derived from an EMBL/GenBank/DDBJ whole genome shotgun (WGS) entry which is preliminary data.</text>
</comment>
<feature type="non-terminal residue" evidence="2">
    <location>
        <position position="169"/>
    </location>
</feature>
<feature type="non-terminal residue" evidence="2">
    <location>
        <position position="1"/>
    </location>
</feature>
<feature type="region of interest" description="Disordered" evidence="1">
    <location>
        <begin position="150"/>
        <end position="169"/>
    </location>
</feature>
<dbReference type="AlphaFoldDB" id="A0ABD0KNU4"/>
<organism evidence="2 3">
    <name type="scientific">Batillaria attramentaria</name>
    <dbReference type="NCBI Taxonomy" id="370345"/>
    <lineage>
        <taxon>Eukaryota</taxon>
        <taxon>Metazoa</taxon>
        <taxon>Spiralia</taxon>
        <taxon>Lophotrochozoa</taxon>
        <taxon>Mollusca</taxon>
        <taxon>Gastropoda</taxon>
        <taxon>Caenogastropoda</taxon>
        <taxon>Sorbeoconcha</taxon>
        <taxon>Cerithioidea</taxon>
        <taxon>Batillariidae</taxon>
        <taxon>Batillaria</taxon>
    </lineage>
</organism>
<proteinExistence type="predicted"/>
<dbReference type="EMBL" id="JACVVK020000147">
    <property type="protein sequence ID" value="KAK7488733.1"/>
    <property type="molecule type" value="Genomic_DNA"/>
</dbReference>